<proteinExistence type="predicted"/>
<dbReference type="EMBL" id="UZAH01027579">
    <property type="protein sequence ID" value="VDO93016.1"/>
    <property type="molecule type" value="Genomic_DNA"/>
</dbReference>
<evidence type="ECO:0000313" key="3">
    <source>
        <dbReference type="Proteomes" id="UP000050761"/>
    </source>
</evidence>
<name>A0A3P7YWF9_HELPZ</name>
<dbReference type="AlphaFoldDB" id="A0A3P7YWF9"/>
<evidence type="ECO:0000313" key="2">
    <source>
        <dbReference type="EMBL" id="VDO93016.1"/>
    </source>
</evidence>
<dbReference type="WBParaSite" id="HPBE_0001263701-mRNA-1">
    <property type="protein sequence ID" value="HPBE_0001263701-mRNA-1"/>
    <property type="gene ID" value="HPBE_0001263701"/>
</dbReference>
<organism evidence="2">
    <name type="scientific">Heligmosomoides polygyrus</name>
    <name type="common">Parasitic roundworm</name>
    <dbReference type="NCBI Taxonomy" id="6339"/>
    <lineage>
        <taxon>Eukaryota</taxon>
        <taxon>Metazoa</taxon>
        <taxon>Ecdysozoa</taxon>
        <taxon>Nematoda</taxon>
        <taxon>Chromadorea</taxon>
        <taxon>Rhabditida</taxon>
        <taxon>Rhabditina</taxon>
        <taxon>Rhabditomorpha</taxon>
        <taxon>Strongyloidea</taxon>
        <taxon>Heligmosomidae</taxon>
        <taxon>Heligmosomoides</taxon>
    </lineage>
</organism>
<sequence length="77" mass="8799">MQQVSVRNHPTRDELFARREEQRKKAAELEAERLDVTQDGVNSDGEHSADEADESAEVKTELKEEEHVIKTEPPDTL</sequence>
<keyword evidence="3" id="KW-1185">Reference proteome</keyword>
<feature type="compositionally biased region" description="Basic and acidic residues" evidence="1">
    <location>
        <begin position="10"/>
        <end position="36"/>
    </location>
</feature>
<accession>A0A3P7YWF9</accession>
<dbReference type="Proteomes" id="UP000050761">
    <property type="component" value="Unassembled WGS sequence"/>
</dbReference>
<feature type="region of interest" description="Disordered" evidence="1">
    <location>
        <begin position="1"/>
        <end position="77"/>
    </location>
</feature>
<reference evidence="4" key="2">
    <citation type="submission" date="2019-09" db="UniProtKB">
        <authorList>
            <consortium name="WormBaseParasite"/>
        </authorList>
    </citation>
    <scope>IDENTIFICATION</scope>
</reference>
<reference evidence="2 3" key="1">
    <citation type="submission" date="2018-11" db="EMBL/GenBank/DDBJ databases">
        <authorList>
            <consortium name="Pathogen Informatics"/>
        </authorList>
    </citation>
    <scope>NUCLEOTIDE SEQUENCE [LARGE SCALE GENOMIC DNA]</scope>
</reference>
<feature type="compositionally biased region" description="Basic and acidic residues" evidence="1">
    <location>
        <begin position="44"/>
        <end position="77"/>
    </location>
</feature>
<evidence type="ECO:0000313" key="4">
    <source>
        <dbReference type="WBParaSite" id="HPBE_0001263701-mRNA-1"/>
    </source>
</evidence>
<protein>
    <submittedName>
        <fullName evidence="2 4">Uncharacterized protein</fullName>
    </submittedName>
</protein>
<gene>
    <name evidence="2" type="ORF">HPBE_LOCUS12638</name>
</gene>
<evidence type="ECO:0000256" key="1">
    <source>
        <dbReference type="SAM" id="MobiDB-lite"/>
    </source>
</evidence>